<feature type="region of interest" description="Disordered" evidence="1">
    <location>
        <begin position="261"/>
        <end position="306"/>
    </location>
</feature>
<feature type="compositionally biased region" description="Pro residues" evidence="1">
    <location>
        <begin position="288"/>
        <end position="302"/>
    </location>
</feature>
<dbReference type="Pfam" id="PF00656">
    <property type="entry name" value="Peptidase_C14"/>
    <property type="match status" value="1"/>
</dbReference>
<dbReference type="Gene3D" id="3.40.50.1460">
    <property type="match status" value="1"/>
</dbReference>
<feature type="domain" description="Peptidase C14 caspase" evidence="2">
    <location>
        <begin position="22"/>
        <end position="226"/>
    </location>
</feature>
<dbReference type="Proteomes" id="UP000029095">
    <property type="component" value="Unassembled WGS sequence"/>
</dbReference>
<dbReference type="GO" id="GO:0006508">
    <property type="term" value="P:proteolysis"/>
    <property type="evidence" value="ECO:0007669"/>
    <property type="project" value="InterPro"/>
</dbReference>
<dbReference type="InterPro" id="IPR011600">
    <property type="entry name" value="Pept_C14_caspase"/>
</dbReference>
<name>A0A086N0L9_9ACTN</name>
<feature type="region of interest" description="Disordered" evidence="1">
    <location>
        <begin position="440"/>
        <end position="461"/>
    </location>
</feature>
<dbReference type="AlphaFoldDB" id="A0A086N0L9"/>
<accession>A0A086N0L9</accession>
<dbReference type="Pfam" id="PF13531">
    <property type="entry name" value="SBP_bac_11"/>
    <property type="match status" value="1"/>
</dbReference>
<sequence>MTGHDSRGKANTGYDPRGKANRALLVGVSEYDNTAPPDGVPGDLPAVKHNLNQLAQALRHGGVFGDREIAVCRSPDQVTFGRELWTATKEAEGVLLLYFAGHGAIPNAGDELFLQMRNARVVAGGHAVFPGAETFSTVQAVLAASPARRIVIVLDCCFAGNAAWIRPDPRDKRRVLLLMSVQANHRIDAGDPETPTPFTTELVALLKEGGDVSFRALADGLRARMAAAGHRTVRGDAWEPESRVEPGEDVLLAAGAKGIDGSAGPAPGLGPGAVPGSVPGPGAVPGSGPAPGPGPGPGPAPGPGVVRRALTRPVRLLGAVGGAGRALVRGIVGIADSLVPGPEPGGWARRLVVGAAVLLVLAAGGFGVHQLTDRPDGPPSCAPPLELRVLTDPDLEPTVRAAADAYLTSGDNTTGEGCRLSGITVYSAGAADAVTALRKQTRAWQEPPDDDTNPQRDVGPQPDVWIPGSPADAARVTAGQDTDAVAELDADEEPIAYSPIVLAVPQDLAADARDERTGPPLTRMIDALRARDASARVRRPDPEHTDTGLLATIGLYRGTGDTAPELRRAEDRVAQTGPPAPTAAELLCSLPDDDAVDNRTAALVPEFLLSSGVGCDSARRTPRMAQYPGDVPGLEPLFVRVRWQGADRDRADRDRAADGFRRWLTGEGGRAAFARDGFRAADGDRALLDTKADGVLHAPSPLTESAGRDAMEASLEGYKGANGPGRVLFLLDGSGSMAGQWEGPSGGPGLLKQSLGGLGERDEYAVWEVSGTGGDTYEPLLPFGRHTRGEAERTVDREARVRDAEADPLGALLAALDAMRQRGAEDERPGLIVFVTDDEDVGALSGDRFGDLLVLARAVDVPVAMVSLKGGACDEGKPDAQVSEASGGRCVDADEDLGAALHDEVARIGTGEA</sequence>
<evidence type="ECO:0000256" key="1">
    <source>
        <dbReference type="SAM" id="MobiDB-lite"/>
    </source>
</evidence>
<protein>
    <submittedName>
        <fullName evidence="3">von Willebrand factor A</fullName>
    </submittedName>
</protein>
<reference evidence="3 4" key="1">
    <citation type="submission" date="2014-05" db="EMBL/GenBank/DDBJ databases">
        <title>Complete genome sequence of the Streptomyces mutabilis TRM45540.</title>
        <authorList>
            <person name="Luo X."/>
            <person name="Zhang L."/>
        </authorList>
    </citation>
    <scope>NUCLEOTIDE SEQUENCE [LARGE SCALE GENOMIC DNA]</scope>
    <source>
        <strain evidence="3 4">TRM45540</strain>
    </source>
</reference>
<dbReference type="EMBL" id="JNFQ01000001">
    <property type="protein sequence ID" value="KFG74687.1"/>
    <property type="molecule type" value="Genomic_DNA"/>
</dbReference>
<evidence type="ECO:0000313" key="4">
    <source>
        <dbReference type="Proteomes" id="UP000029095"/>
    </source>
</evidence>
<evidence type="ECO:0000259" key="2">
    <source>
        <dbReference type="Pfam" id="PF00656"/>
    </source>
</evidence>
<dbReference type="GO" id="GO:0004197">
    <property type="term" value="F:cysteine-type endopeptidase activity"/>
    <property type="evidence" value="ECO:0007669"/>
    <property type="project" value="InterPro"/>
</dbReference>
<dbReference type="RefSeq" id="WP_043371459.1">
    <property type="nucleotide sequence ID" value="NZ_KN039946.1"/>
</dbReference>
<gene>
    <name evidence="3" type="ORF">FM21_00475</name>
</gene>
<organism evidence="3 4">
    <name type="scientific">Streptomyces mutabilis</name>
    <dbReference type="NCBI Taxonomy" id="67332"/>
    <lineage>
        <taxon>Bacteria</taxon>
        <taxon>Bacillati</taxon>
        <taxon>Actinomycetota</taxon>
        <taxon>Actinomycetes</taxon>
        <taxon>Kitasatosporales</taxon>
        <taxon>Streptomycetaceae</taxon>
        <taxon>Streptomyces</taxon>
    </lineage>
</organism>
<dbReference type="Gene3D" id="3.40.50.410">
    <property type="entry name" value="von Willebrand factor, type A domain"/>
    <property type="match status" value="1"/>
</dbReference>
<dbReference type="InterPro" id="IPR036465">
    <property type="entry name" value="vWFA_dom_sf"/>
</dbReference>
<dbReference type="SUPFAM" id="SSF53300">
    <property type="entry name" value="vWA-like"/>
    <property type="match status" value="1"/>
</dbReference>
<feature type="compositionally biased region" description="Low complexity" evidence="1">
    <location>
        <begin position="274"/>
        <end position="287"/>
    </location>
</feature>
<proteinExistence type="predicted"/>
<dbReference type="HOGENOM" id="CLU_336464_0_0_11"/>
<comment type="caution">
    <text evidence="3">The sequence shown here is derived from an EMBL/GenBank/DDBJ whole genome shotgun (WGS) entry which is preliminary data.</text>
</comment>
<keyword evidence="4" id="KW-1185">Reference proteome</keyword>
<evidence type="ECO:0000313" key="3">
    <source>
        <dbReference type="EMBL" id="KFG74687.1"/>
    </source>
</evidence>
<dbReference type="STRING" id="1915400.FM21_00475"/>